<evidence type="ECO:0000259" key="7">
    <source>
        <dbReference type="PROSITE" id="PS50112"/>
    </source>
</evidence>
<dbReference type="SUPFAM" id="SSF55785">
    <property type="entry name" value="PYP-like sensor domain (PAS domain)"/>
    <property type="match status" value="1"/>
</dbReference>
<name>A0A8S0W3N3_9FIRM</name>
<dbReference type="InterPro" id="IPR009057">
    <property type="entry name" value="Homeodomain-like_sf"/>
</dbReference>
<dbReference type="SMART" id="SM00091">
    <property type="entry name" value="PAS"/>
    <property type="match status" value="1"/>
</dbReference>
<evidence type="ECO:0000256" key="3">
    <source>
        <dbReference type="ARBA" id="ARBA00023015"/>
    </source>
</evidence>
<keyword evidence="2" id="KW-0067">ATP-binding</keyword>
<proteinExistence type="predicted"/>
<protein>
    <submittedName>
        <fullName evidence="8">RNA polymerase sigma factor 54 interaction domain protein</fullName>
    </submittedName>
</protein>
<dbReference type="PANTHER" id="PTHR32071">
    <property type="entry name" value="TRANSCRIPTIONAL REGULATORY PROTEIN"/>
    <property type="match status" value="1"/>
</dbReference>
<feature type="domain" description="Sigma-54 factor interaction" evidence="6">
    <location>
        <begin position="301"/>
        <end position="530"/>
    </location>
</feature>
<evidence type="ECO:0000256" key="4">
    <source>
        <dbReference type="ARBA" id="ARBA00023125"/>
    </source>
</evidence>
<keyword evidence="3" id="KW-0805">Transcription regulation</keyword>
<dbReference type="GO" id="GO:0005524">
    <property type="term" value="F:ATP binding"/>
    <property type="evidence" value="ECO:0007669"/>
    <property type="project" value="UniProtKB-KW"/>
</dbReference>
<dbReference type="Pfam" id="PF00989">
    <property type="entry name" value="PAS"/>
    <property type="match status" value="1"/>
</dbReference>
<dbReference type="InterPro" id="IPR002078">
    <property type="entry name" value="Sigma_54_int"/>
</dbReference>
<dbReference type="PANTHER" id="PTHR32071:SF57">
    <property type="entry name" value="C4-DICARBOXYLATE TRANSPORT TRANSCRIPTIONAL REGULATORY PROTEIN DCTD"/>
    <property type="match status" value="1"/>
</dbReference>
<accession>A0A8S0W3N3</accession>
<dbReference type="SMART" id="SM00382">
    <property type="entry name" value="AAA"/>
    <property type="match status" value="1"/>
</dbReference>
<dbReference type="CDD" id="cd00009">
    <property type="entry name" value="AAA"/>
    <property type="match status" value="1"/>
</dbReference>
<reference evidence="8" key="1">
    <citation type="submission" date="2020-01" db="EMBL/GenBank/DDBJ databases">
        <authorList>
            <person name="Hornung B."/>
        </authorList>
    </citation>
    <scope>NUCLEOTIDE SEQUENCE</scope>
    <source>
        <strain evidence="8">PacBioINE</strain>
    </source>
</reference>
<dbReference type="PROSITE" id="PS50045">
    <property type="entry name" value="SIGMA54_INTERACT_4"/>
    <property type="match status" value="1"/>
</dbReference>
<dbReference type="SUPFAM" id="SSF51735">
    <property type="entry name" value="NAD(P)-binding Rossmann-fold domains"/>
    <property type="match status" value="1"/>
</dbReference>
<feature type="domain" description="PAS" evidence="7">
    <location>
        <begin position="161"/>
        <end position="209"/>
    </location>
</feature>
<dbReference type="InterPro" id="IPR025662">
    <property type="entry name" value="Sigma_54_int_dom_ATP-bd_1"/>
</dbReference>
<dbReference type="InterPro" id="IPR058031">
    <property type="entry name" value="AAA_lid_NorR"/>
</dbReference>
<evidence type="ECO:0000256" key="5">
    <source>
        <dbReference type="ARBA" id="ARBA00023163"/>
    </source>
</evidence>
<organism evidence="8">
    <name type="scientific">Acididesulfobacillus acetoxydans</name>
    <dbReference type="NCBI Taxonomy" id="1561005"/>
    <lineage>
        <taxon>Bacteria</taxon>
        <taxon>Bacillati</taxon>
        <taxon>Bacillota</taxon>
        <taxon>Clostridia</taxon>
        <taxon>Eubacteriales</taxon>
        <taxon>Peptococcaceae</taxon>
        <taxon>Acididesulfobacillus</taxon>
    </lineage>
</organism>
<dbReference type="EMBL" id="LR746496">
    <property type="protein sequence ID" value="CAA7601858.1"/>
    <property type="molecule type" value="Genomic_DNA"/>
</dbReference>
<sequence>MFQRGTPRDLLGGGTTPRALASLIRPPGRRVVRVFFFSKEVSGKVGLVKIGIVGGGKGGSSLYKTLKDIEQVEISMVCDILPNAPALILARQDGVATSLSLEELCAVPGLSLIIEATGKEEVRQRINLHKDRHTALLEAVGANLMMHIIEEKEQLSEMKRLKGELDAILNSVQEAIEFATSDGTIRFVNPSFSRVTGVSSKERIGQNIFEASPNGALARALRTHEPIFAHRSRVGGSDVEVVSNASPIVVDGRLEGAVVVFQPLTDIYKLMEQLQASNQVIDELKTRINQITTSMYTFDDILGSHPEFEKALDLAAKAAKSDSTVLISGESGTGKELFAHAIHAASQRRDKPFVKVNCAAIPETLLESEFFGHEKGAFTGALKTKLGKMELANGGTIFLDEIGDMNLHLQAKLLRVLQDMEFERVGGTQTIKVDVRIIAATNRMLKEMVKKGDFREDLYYRLNVVELRLPPLRKHKDDIPAYVHSLVLKFNRKFGKKVSGLTAQAEQLLLNYDWPGNVRELQNVIERAMVTVEEDIITRKHLLNLVEPPAAGESAPLGELMPLEEMEKRMVRLAVQRYGDSVEGKKKAAQTLNISLATLYNKLKIIT</sequence>
<keyword evidence="5" id="KW-0804">Transcription</keyword>
<evidence type="ECO:0000256" key="2">
    <source>
        <dbReference type="ARBA" id="ARBA00022840"/>
    </source>
</evidence>
<dbReference type="GO" id="GO:0003677">
    <property type="term" value="F:DNA binding"/>
    <property type="evidence" value="ECO:0007669"/>
    <property type="project" value="UniProtKB-KW"/>
</dbReference>
<evidence type="ECO:0000256" key="1">
    <source>
        <dbReference type="ARBA" id="ARBA00022741"/>
    </source>
</evidence>
<keyword evidence="1" id="KW-0547">Nucleotide-binding</keyword>
<gene>
    <name evidence="8" type="ORF">DEACI_2528</name>
</gene>
<dbReference type="InterPro" id="IPR000014">
    <property type="entry name" value="PAS"/>
</dbReference>
<evidence type="ECO:0000313" key="8">
    <source>
        <dbReference type="EMBL" id="CAA7601858.1"/>
    </source>
</evidence>
<dbReference type="NCBIfam" id="TIGR00229">
    <property type="entry name" value="sensory_box"/>
    <property type="match status" value="1"/>
</dbReference>
<dbReference type="SUPFAM" id="SSF52540">
    <property type="entry name" value="P-loop containing nucleoside triphosphate hydrolases"/>
    <property type="match status" value="1"/>
</dbReference>
<dbReference type="AlphaFoldDB" id="A0A8S0W3N3"/>
<dbReference type="CDD" id="cd00130">
    <property type="entry name" value="PAS"/>
    <property type="match status" value="1"/>
</dbReference>
<dbReference type="InterPro" id="IPR013767">
    <property type="entry name" value="PAS_fold"/>
</dbReference>
<dbReference type="GO" id="GO:0006355">
    <property type="term" value="P:regulation of DNA-templated transcription"/>
    <property type="evidence" value="ECO:0007669"/>
    <property type="project" value="InterPro"/>
</dbReference>
<dbReference type="InterPro" id="IPR003593">
    <property type="entry name" value="AAA+_ATPase"/>
</dbReference>
<dbReference type="PROSITE" id="PS00676">
    <property type="entry name" value="SIGMA54_INTERACT_2"/>
    <property type="match status" value="1"/>
</dbReference>
<dbReference type="Gene3D" id="3.30.450.20">
    <property type="entry name" value="PAS domain"/>
    <property type="match status" value="1"/>
</dbReference>
<dbReference type="InterPro" id="IPR027417">
    <property type="entry name" value="P-loop_NTPase"/>
</dbReference>
<dbReference type="InterPro" id="IPR036291">
    <property type="entry name" value="NAD(P)-bd_dom_sf"/>
</dbReference>
<dbReference type="PROSITE" id="PS00688">
    <property type="entry name" value="SIGMA54_INTERACT_3"/>
    <property type="match status" value="1"/>
</dbReference>
<dbReference type="Gene3D" id="3.40.50.720">
    <property type="entry name" value="NAD(P)-binding Rossmann-like Domain"/>
    <property type="match status" value="1"/>
</dbReference>
<evidence type="ECO:0000259" key="6">
    <source>
        <dbReference type="PROSITE" id="PS50045"/>
    </source>
</evidence>
<dbReference type="InterPro" id="IPR035965">
    <property type="entry name" value="PAS-like_dom_sf"/>
</dbReference>
<dbReference type="Proteomes" id="UP000836597">
    <property type="component" value="Chromosome"/>
</dbReference>
<dbReference type="SUPFAM" id="SSF46689">
    <property type="entry name" value="Homeodomain-like"/>
    <property type="match status" value="1"/>
</dbReference>
<keyword evidence="4" id="KW-0238">DNA-binding</keyword>
<dbReference type="Pfam" id="PF00158">
    <property type="entry name" value="Sigma54_activat"/>
    <property type="match status" value="1"/>
</dbReference>
<dbReference type="InterPro" id="IPR025943">
    <property type="entry name" value="Sigma_54_int_dom_ATP-bd_2"/>
</dbReference>
<dbReference type="Gene3D" id="1.10.8.60">
    <property type="match status" value="1"/>
</dbReference>
<dbReference type="InterPro" id="IPR025944">
    <property type="entry name" value="Sigma_54_int_dom_CS"/>
</dbReference>
<dbReference type="PROSITE" id="PS50112">
    <property type="entry name" value="PAS"/>
    <property type="match status" value="1"/>
</dbReference>
<dbReference type="Gene3D" id="3.40.50.300">
    <property type="entry name" value="P-loop containing nucleotide triphosphate hydrolases"/>
    <property type="match status" value="1"/>
</dbReference>
<dbReference type="FunFam" id="3.40.50.300:FF:000006">
    <property type="entry name" value="DNA-binding transcriptional regulator NtrC"/>
    <property type="match status" value="1"/>
</dbReference>
<dbReference type="KEGG" id="aacx:DEACI_2528"/>
<dbReference type="Gene3D" id="1.10.10.60">
    <property type="entry name" value="Homeodomain-like"/>
    <property type="match status" value="1"/>
</dbReference>
<dbReference type="Pfam" id="PF25601">
    <property type="entry name" value="AAA_lid_14"/>
    <property type="match status" value="1"/>
</dbReference>
<dbReference type="PROSITE" id="PS00675">
    <property type="entry name" value="SIGMA54_INTERACT_1"/>
    <property type="match status" value="1"/>
</dbReference>